<dbReference type="SUPFAM" id="SSF51695">
    <property type="entry name" value="PLC-like phosphodiesterases"/>
    <property type="match status" value="1"/>
</dbReference>
<dbReference type="InterPro" id="IPR051057">
    <property type="entry name" value="PI-PLC_domain"/>
</dbReference>
<feature type="transmembrane region" description="Helical" evidence="1">
    <location>
        <begin position="286"/>
        <end position="307"/>
    </location>
</feature>
<sequence length="750" mass="80451">MSVPTKKPAWTTTALRWTAFTVAVLATVTLVVAGTARSTVANAAYYRTVLDEEDTYDRLYDQVLVDPEASGVTRNLLGRLPVPQAIVTSNLKTVLPPSTTRAMANQVIGQAVTYLRGDTDQLKLTVDLRPVLTNLGDLGHIYFADTVAGLQQKPAPDYRAFQRELDDAVTRIADGQRPDGLPTLDLSDRQAEAATDALLKAVPAGQRGALRPRVEAALGSGDLATALAEVGPVAFAKDKKTAASQLRDTADGSTWNLTADLDRGGADGRDGLAPVREARAFTKLGLGWVQTIAAVLGGAALATLWFAGPPAPGRRLKRVGLALATGGALALALVLAARWFSGGTAMAAPRGWPDSADRLLGDLQQTAMTRLFDTALSTAAFPLVAGALLAAGGWTWQRQAARMKQTNEANEAKAPKTEPTLPPRYRWAAIGVTAAALAGAVLVPNAFGGESEHRCNGRADLCDVPYDQVAQVASHNSMSTSEDKFIGPLQDPSITGQLNDGVRALLIDTHRWETPKEVTARLAESDFTPGMRQQIRSVINTLDPPRKGTWLCHAVCRGGAIPLVPELGKVREWMDNNPAEVVTLVIQDGISGEETARALHAAGLDELAYTPDADPDAPWPTLGEMTEDGKRLVVFAERADGPARYYRNYYRYGMETPFAFSKPQDMTCAPNRGGTGKRLFLMNHFVTNGGGSRLDAGEINAKERVLQRARQCEKQRGRPVNLVAVDYATIGDVSGAVNELNDERVRKLDR</sequence>
<proteinExistence type="predicted"/>
<evidence type="ECO:0000313" key="2">
    <source>
        <dbReference type="EMBL" id="NGN70039.1"/>
    </source>
</evidence>
<protein>
    <submittedName>
        <fullName evidence="2">Uncharacterized protein</fullName>
    </submittedName>
</protein>
<organism evidence="2 3">
    <name type="scientific">Streptomyces coryli</name>
    <dbReference type="NCBI Taxonomy" id="1128680"/>
    <lineage>
        <taxon>Bacteria</taxon>
        <taxon>Bacillati</taxon>
        <taxon>Actinomycetota</taxon>
        <taxon>Actinomycetes</taxon>
        <taxon>Kitasatosporales</taxon>
        <taxon>Streptomycetaceae</taxon>
        <taxon>Streptomyces</taxon>
    </lineage>
</organism>
<feature type="transmembrane region" description="Helical" evidence="1">
    <location>
        <begin position="425"/>
        <end position="447"/>
    </location>
</feature>
<keyword evidence="1" id="KW-1133">Transmembrane helix</keyword>
<dbReference type="AlphaFoldDB" id="A0A6G4UCU2"/>
<feature type="transmembrane region" description="Helical" evidence="1">
    <location>
        <begin position="375"/>
        <end position="396"/>
    </location>
</feature>
<dbReference type="InterPro" id="IPR017946">
    <property type="entry name" value="PLC-like_Pdiesterase_TIM-brl"/>
</dbReference>
<keyword evidence="1" id="KW-0812">Transmembrane</keyword>
<reference evidence="2 3" key="1">
    <citation type="submission" date="2020-02" db="EMBL/GenBank/DDBJ databases">
        <title>Whole-genome analyses of novel actinobacteria.</title>
        <authorList>
            <person name="Sahin N."/>
        </authorList>
    </citation>
    <scope>NUCLEOTIDE SEQUENCE [LARGE SCALE GENOMIC DNA]</scope>
    <source>
        <strain evidence="2 3">A7024</strain>
    </source>
</reference>
<name>A0A6G4UCU2_9ACTN</name>
<dbReference type="GO" id="GO:0006629">
    <property type="term" value="P:lipid metabolic process"/>
    <property type="evidence" value="ECO:0007669"/>
    <property type="project" value="InterPro"/>
</dbReference>
<evidence type="ECO:0000256" key="1">
    <source>
        <dbReference type="SAM" id="Phobius"/>
    </source>
</evidence>
<keyword evidence="3" id="KW-1185">Reference proteome</keyword>
<feature type="transmembrane region" description="Helical" evidence="1">
    <location>
        <begin position="319"/>
        <end position="340"/>
    </location>
</feature>
<dbReference type="EMBL" id="JAAKZV010000392">
    <property type="protein sequence ID" value="NGN70039.1"/>
    <property type="molecule type" value="Genomic_DNA"/>
</dbReference>
<evidence type="ECO:0000313" key="3">
    <source>
        <dbReference type="Proteomes" id="UP000481583"/>
    </source>
</evidence>
<dbReference type="Pfam" id="PF26146">
    <property type="entry name" value="PI-PLC_X"/>
    <property type="match status" value="1"/>
</dbReference>
<dbReference type="GO" id="GO:0008081">
    <property type="term" value="F:phosphoric diester hydrolase activity"/>
    <property type="evidence" value="ECO:0007669"/>
    <property type="project" value="InterPro"/>
</dbReference>
<gene>
    <name evidence="2" type="ORF">G5C51_39900</name>
</gene>
<comment type="caution">
    <text evidence="2">The sequence shown here is derived from an EMBL/GenBank/DDBJ whole genome shotgun (WGS) entry which is preliminary data.</text>
</comment>
<dbReference type="RefSeq" id="WP_165245505.1">
    <property type="nucleotide sequence ID" value="NZ_JAAKZV010000392.1"/>
</dbReference>
<accession>A0A6G4UCU2</accession>
<keyword evidence="1" id="KW-0472">Membrane</keyword>
<dbReference type="PANTHER" id="PTHR13593:SF140">
    <property type="entry name" value="PLC-LIKE PHOSPHODIESTERASE"/>
    <property type="match status" value="1"/>
</dbReference>
<dbReference type="Gene3D" id="3.20.20.190">
    <property type="entry name" value="Phosphatidylinositol (PI) phosphodiesterase"/>
    <property type="match status" value="1"/>
</dbReference>
<dbReference type="Proteomes" id="UP000481583">
    <property type="component" value="Unassembled WGS sequence"/>
</dbReference>
<dbReference type="PANTHER" id="PTHR13593">
    <property type="match status" value="1"/>
</dbReference>